<dbReference type="EMBL" id="FNLO01000001">
    <property type="protein sequence ID" value="SDV46116.1"/>
    <property type="molecule type" value="Genomic_DNA"/>
</dbReference>
<dbReference type="InterPro" id="IPR042098">
    <property type="entry name" value="TauD-like_sf"/>
</dbReference>
<dbReference type="GO" id="GO:0000908">
    <property type="term" value="F:taurine dioxygenase activity"/>
    <property type="evidence" value="ECO:0007669"/>
    <property type="project" value="TreeGrafter"/>
</dbReference>
<dbReference type="Pfam" id="PF02668">
    <property type="entry name" value="TauD"/>
    <property type="match status" value="1"/>
</dbReference>
<dbReference type="Proteomes" id="UP000243719">
    <property type="component" value="Unassembled WGS sequence"/>
</dbReference>
<evidence type="ECO:0000259" key="6">
    <source>
        <dbReference type="Pfam" id="PF02668"/>
    </source>
</evidence>
<keyword evidence="2" id="KW-0479">Metal-binding</keyword>
<keyword evidence="3 7" id="KW-0223">Dioxygenase</keyword>
<dbReference type="GO" id="GO:0046872">
    <property type="term" value="F:metal ion binding"/>
    <property type="evidence" value="ECO:0007669"/>
    <property type="project" value="UniProtKB-KW"/>
</dbReference>
<evidence type="ECO:0000313" key="7">
    <source>
        <dbReference type="EMBL" id="SDV46116.1"/>
    </source>
</evidence>
<comment type="similarity">
    <text evidence="1">Belongs to the TfdA dioxygenase family.</text>
</comment>
<accession>A0A1H2PKM0</accession>
<organism evidence="7 8">
    <name type="scientific">Chitinasiproducens palmae</name>
    <dbReference type="NCBI Taxonomy" id="1770053"/>
    <lineage>
        <taxon>Bacteria</taxon>
        <taxon>Pseudomonadati</taxon>
        <taxon>Pseudomonadota</taxon>
        <taxon>Betaproteobacteria</taxon>
        <taxon>Burkholderiales</taxon>
        <taxon>Burkholderiaceae</taxon>
        <taxon>Chitinasiproducens</taxon>
    </lineage>
</organism>
<dbReference type="PANTHER" id="PTHR30468">
    <property type="entry name" value="ALPHA-KETOGLUTARATE-DEPENDENT SULFONATE DIOXYGENASE"/>
    <property type="match status" value="1"/>
</dbReference>
<evidence type="ECO:0000256" key="2">
    <source>
        <dbReference type="ARBA" id="ARBA00022723"/>
    </source>
</evidence>
<evidence type="ECO:0000256" key="5">
    <source>
        <dbReference type="ARBA" id="ARBA00023004"/>
    </source>
</evidence>
<evidence type="ECO:0000313" key="8">
    <source>
        <dbReference type="Proteomes" id="UP000243719"/>
    </source>
</evidence>
<protein>
    <submittedName>
        <fullName evidence="7">Taurine dioxygenase</fullName>
    </submittedName>
</protein>
<gene>
    <name evidence="7" type="ORF">SAMN05216551_10191</name>
</gene>
<dbReference type="InterPro" id="IPR051323">
    <property type="entry name" value="AtsK-like"/>
</dbReference>
<dbReference type="OrthoDB" id="581608at2"/>
<keyword evidence="5" id="KW-0408">Iron</keyword>
<reference evidence="8" key="1">
    <citation type="submission" date="2016-09" db="EMBL/GenBank/DDBJ databases">
        <authorList>
            <person name="Varghese N."/>
            <person name="Submissions S."/>
        </authorList>
    </citation>
    <scope>NUCLEOTIDE SEQUENCE [LARGE SCALE GENOMIC DNA]</scope>
    <source>
        <strain evidence="8">JS23</strain>
    </source>
</reference>
<keyword evidence="8" id="KW-1185">Reference proteome</keyword>
<dbReference type="GO" id="GO:0006790">
    <property type="term" value="P:sulfur compound metabolic process"/>
    <property type="evidence" value="ECO:0007669"/>
    <property type="project" value="TreeGrafter"/>
</dbReference>
<dbReference type="InterPro" id="IPR003819">
    <property type="entry name" value="TauD/TfdA-like"/>
</dbReference>
<dbReference type="AlphaFoldDB" id="A0A1H2PKM0"/>
<dbReference type="GO" id="GO:0005737">
    <property type="term" value="C:cytoplasm"/>
    <property type="evidence" value="ECO:0007669"/>
    <property type="project" value="TreeGrafter"/>
</dbReference>
<dbReference type="Gene3D" id="3.60.130.10">
    <property type="entry name" value="Clavaminate synthase-like"/>
    <property type="match status" value="1"/>
</dbReference>
<name>A0A1H2PKM0_9BURK</name>
<dbReference type="SUPFAM" id="SSF51197">
    <property type="entry name" value="Clavaminate synthase-like"/>
    <property type="match status" value="1"/>
</dbReference>
<proteinExistence type="inferred from homology"/>
<dbReference type="RefSeq" id="WP_091903493.1">
    <property type="nucleotide sequence ID" value="NZ_FNLO01000001.1"/>
</dbReference>
<evidence type="ECO:0000256" key="1">
    <source>
        <dbReference type="ARBA" id="ARBA00005896"/>
    </source>
</evidence>
<evidence type="ECO:0000256" key="3">
    <source>
        <dbReference type="ARBA" id="ARBA00022964"/>
    </source>
</evidence>
<feature type="domain" description="TauD/TfdA-like" evidence="6">
    <location>
        <begin position="9"/>
        <end position="259"/>
    </location>
</feature>
<evidence type="ECO:0000256" key="4">
    <source>
        <dbReference type="ARBA" id="ARBA00023002"/>
    </source>
</evidence>
<keyword evidence="4" id="KW-0560">Oxidoreductase</keyword>
<sequence>MHFTAITATPASPHIGAEIGNIDLTRPLTEVEIRELKEAFLRFQVLFFRDQKIGFDDQIRVASYFGPLGRHVGVNTISKTTDNPLVRKFHYDATSKRVSGENFHSDQSCAAVPPLGSMLYNHTVPPDGGGDTMFASMYAAYDALSDRMKSYLAGLSATHDGTRVFGAGTPVSSHPVIVRHPESGRKLIFVNVDFTSHINELPALESERVLRFLIDHCARPEWTCRFRWQPHSIAFWDNRCSHHKAIWDYWPNVRSGYRVQVEGTAAPVAG</sequence>
<dbReference type="PANTHER" id="PTHR30468:SF1">
    <property type="entry name" value="ALPHA-KETOGLUTARATE-DEPENDENT SULFONATE DIOXYGENASE"/>
    <property type="match status" value="1"/>
</dbReference>
<dbReference type="STRING" id="1770053.SAMN05216551_10191"/>